<dbReference type="PANTHER" id="PTHR20935">
    <property type="entry name" value="PHOSPHOGLYCERATE MUTASE-RELATED"/>
    <property type="match status" value="1"/>
</dbReference>
<evidence type="ECO:0000313" key="2">
    <source>
        <dbReference type="EMBL" id="MBE9076710.1"/>
    </source>
</evidence>
<comment type="caution">
    <text evidence="2">The sequence shown here is derived from an EMBL/GenBank/DDBJ whole genome shotgun (WGS) entry which is preliminary data.</text>
</comment>
<name>A0A8J7AK57_9CYAN</name>
<accession>A0A8J7AK57</accession>
<keyword evidence="1" id="KW-0378">Hydrolase</keyword>
<dbReference type="NCBIfam" id="TIGR00249">
    <property type="entry name" value="sixA"/>
    <property type="match status" value="1"/>
</dbReference>
<protein>
    <submittedName>
        <fullName evidence="2">Phosphohistidine phosphatase SixA</fullName>
    </submittedName>
</protein>
<dbReference type="Proteomes" id="UP000636505">
    <property type="component" value="Unassembled WGS sequence"/>
</dbReference>
<evidence type="ECO:0000256" key="1">
    <source>
        <dbReference type="ARBA" id="ARBA00022801"/>
    </source>
</evidence>
<proteinExistence type="predicted"/>
<organism evidence="2 3">
    <name type="scientific">Vasconcelosia minhoensis LEGE 07310</name>
    <dbReference type="NCBI Taxonomy" id="915328"/>
    <lineage>
        <taxon>Bacteria</taxon>
        <taxon>Bacillati</taxon>
        <taxon>Cyanobacteriota</taxon>
        <taxon>Cyanophyceae</taxon>
        <taxon>Nodosilineales</taxon>
        <taxon>Cymatolegaceae</taxon>
        <taxon>Vasconcelosia</taxon>
        <taxon>Vasconcelosia minhoensis</taxon>
    </lineage>
</organism>
<keyword evidence="3" id="KW-1185">Reference proteome</keyword>
<dbReference type="EMBL" id="JADEXG010000008">
    <property type="protein sequence ID" value="MBE9076710.1"/>
    <property type="molecule type" value="Genomic_DNA"/>
</dbReference>
<evidence type="ECO:0000313" key="3">
    <source>
        <dbReference type="Proteomes" id="UP000636505"/>
    </source>
</evidence>
<dbReference type="RefSeq" id="WP_193905368.1">
    <property type="nucleotide sequence ID" value="NZ_JADEXG010000008.1"/>
</dbReference>
<dbReference type="CDD" id="cd07067">
    <property type="entry name" value="HP_PGM_like"/>
    <property type="match status" value="1"/>
</dbReference>
<reference evidence="2" key="1">
    <citation type="submission" date="2020-10" db="EMBL/GenBank/DDBJ databases">
        <authorList>
            <person name="Castelo-Branco R."/>
            <person name="Eusebio N."/>
            <person name="Adriana R."/>
            <person name="Vieira A."/>
            <person name="Brugerolle De Fraissinette N."/>
            <person name="Rezende De Castro R."/>
            <person name="Schneider M.P."/>
            <person name="Vasconcelos V."/>
            <person name="Leao P.N."/>
        </authorList>
    </citation>
    <scope>NUCLEOTIDE SEQUENCE</scope>
    <source>
        <strain evidence="2">LEGE 07310</strain>
    </source>
</reference>
<dbReference type="Pfam" id="PF00300">
    <property type="entry name" value="His_Phos_1"/>
    <property type="match status" value="1"/>
</dbReference>
<dbReference type="GO" id="GO:0101006">
    <property type="term" value="F:protein histidine phosphatase activity"/>
    <property type="evidence" value="ECO:0007669"/>
    <property type="project" value="InterPro"/>
</dbReference>
<dbReference type="SMART" id="SM00855">
    <property type="entry name" value="PGAM"/>
    <property type="match status" value="1"/>
</dbReference>
<dbReference type="InterPro" id="IPR051021">
    <property type="entry name" value="Mito_Ser/Thr_phosphatase"/>
</dbReference>
<dbReference type="SUPFAM" id="SSF53254">
    <property type="entry name" value="Phosphoglycerate mutase-like"/>
    <property type="match status" value="1"/>
</dbReference>
<dbReference type="AlphaFoldDB" id="A0A8J7AK57"/>
<dbReference type="Gene3D" id="3.40.50.1240">
    <property type="entry name" value="Phosphoglycerate mutase-like"/>
    <property type="match status" value="1"/>
</dbReference>
<gene>
    <name evidence="2" type="primary">sixA</name>
    <name evidence="2" type="ORF">IQ241_05255</name>
</gene>
<dbReference type="InterPro" id="IPR013078">
    <property type="entry name" value="His_Pase_superF_clade-1"/>
</dbReference>
<dbReference type="InterPro" id="IPR004449">
    <property type="entry name" value="SixA"/>
</dbReference>
<dbReference type="GO" id="GO:0005737">
    <property type="term" value="C:cytoplasm"/>
    <property type="evidence" value="ECO:0007669"/>
    <property type="project" value="InterPro"/>
</dbReference>
<dbReference type="InterPro" id="IPR029033">
    <property type="entry name" value="His_PPase_superfam"/>
</dbReference>
<sequence>MASSTPTEVYLIRHGIAAERGTYADDTQRPLTQRGRVKTVAIAQRLKQWGLRFDRMLTSPLVRARQTAEILQAAGLANRAERFEPLVPGGQLQTWLDWLAVQPDDLRSLALVGHEPDLSSWGERLVNGETNERWVLKKAGIIGLQLPVGESAIANSQLFWLAPPRFVL</sequence>